<dbReference type="InterPro" id="IPR036942">
    <property type="entry name" value="Beta-barrel_TonB_sf"/>
</dbReference>
<dbReference type="STRING" id="929556.Solca_4422"/>
<evidence type="ECO:0000256" key="7">
    <source>
        <dbReference type="ARBA" id="ARBA00023136"/>
    </source>
</evidence>
<dbReference type="PANTHER" id="PTHR30069">
    <property type="entry name" value="TONB-DEPENDENT OUTER MEMBRANE RECEPTOR"/>
    <property type="match status" value="1"/>
</dbReference>
<evidence type="ECO:0000313" key="15">
    <source>
        <dbReference type="EMBL" id="AFD09412.1"/>
    </source>
</evidence>
<evidence type="ECO:0000256" key="3">
    <source>
        <dbReference type="ARBA" id="ARBA00022452"/>
    </source>
</evidence>
<dbReference type="Pfam" id="PF07715">
    <property type="entry name" value="Plug"/>
    <property type="match status" value="1"/>
</dbReference>
<feature type="domain" description="TonB-dependent receptor-like beta-barrel" evidence="13">
    <location>
        <begin position="234"/>
        <end position="631"/>
    </location>
</feature>
<dbReference type="EMBL" id="CP003349">
    <property type="protein sequence ID" value="AFD09412.1"/>
    <property type="molecule type" value="Genomic_DNA"/>
</dbReference>
<keyword evidence="3 10" id="KW-1134">Transmembrane beta strand</keyword>
<comment type="similarity">
    <text evidence="10 11">Belongs to the TonB-dependent receptor family.</text>
</comment>
<reference evidence="15" key="1">
    <citation type="submission" date="2012-02" db="EMBL/GenBank/DDBJ databases">
        <title>The complete genome of Solitalea canadensis DSM 3403.</title>
        <authorList>
            <consortium name="US DOE Joint Genome Institute (JGI-PGF)"/>
            <person name="Lucas S."/>
            <person name="Copeland A."/>
            <person name="Lapidus A."/>
            <person name="Glavina del Rio T."/>
            <person name="Dalin E."/>
            <person name="Tice H."/>
            <person name="Bruce D."/>
            <person name="Goodwin L."/>
            <person name="Pitluck S."/>
            <person name="Peters L."/>
            <person name="Ovchinnikova G."/>
            <person name="Lu M."/>
            <person name="Kyrpides N."/>
            <person name="Mavromatis K."/>
            <person name="Ivanova N."/>
            <person name="Brettin T."/>
            <person name="Detter J.C."/>
            <person name="Han C."/>
            <person name="Larimer F."/>
            <person name="Land M."/>
            <person name="Hauser L."/>
            <person name="Markowitz V."/>
            <person name="Cheng J.-F."/>
            <person name="Hugenholtz P."/>
            <person name="Woyke T."/>
            <person name="Wu D."/>
            <person name="Spring S."/>
            <person name="Schroeder M."/>
            <person name="Kopitz M."/>
            <person name="Brambilla E."/>
            <person name="Klenk H.-P."/>
            <person name="Eisen J.A."/>
        </authorList>
    </citation>
    <scope>NUCLEOTIDE SEQUENCE</scope>
    <source>
        <strain evidence="15">DSM 3403</strain>
    </source>
</reference>
<dbReference type="GO" id="GO:0009279">
    <property type="term" value="C:cell outer membrane"/>
    <property type="evidence" value="ECO:0007669"/>
    <property type="project" value="UniProtKB-SubCell"/>
</dbReference>
<dbReference type="InterPro" id="IPR012910">
    <property type="entry name" value="Plug_dom"/>
</dbReference>
<proteinExistence type="inferred from homology"/>
<keyword evidence="8 15" id="KW-0675">Receptor</keyword>
<dbReference type="HOGENOM" id="CLU_008287_8_2_10"/>
<evidence type="ECO:0000256" key="8">
    <source>
        <dbReference type="ARBA" id="ARBA00023170"/>
    </source>
</evidence>
<feature type="signal peptide" evidence="12">
    <location>
        <begin position="1"/>
        <end position="19"/>
    </location>
</feature>
<evidence type="ECO:0000256" key="6">
    <source>
        <dbReference type="ARBA" id="ARBA00023077"/>
    </source>
</evidence>
<dbReference type="PANTHER" id="PTHR30069:SF29">
    <property type="entry name" value="HEMOGLOBIN AND HEMOGLOBIN-HAPTOGLOBIN-BINDING PROTEIN 1-RELATED"/>
    <property type="match status" value="1"/>
</dbReference>
<dbReference type="GO" id="GO:0015344">
    <property type="term" value="F:siderophore uptake transmembrane transporter activity"/>
    <property type="evidence" value="ECO:0007669"/>
    <property type="project" value="TreeGrafter"/>
</dbReference>
<dbReference type="eggNOG" id="COG4771">
    <property type="taxonomic scope" value="Bacteria"/>
</dbReference>
<dbReference type="Gene3D" id="2.40.170.20">
    <property type="entry name" value="TonB-dependent receptor, beta-barrel domain"/>
    <property type="match status" value="1"/>
</dbReference>
<comment type="subcellular location">
    <subcellularLocation>
        <location evidence="1 10">Cell outer membrane</location>
        <topology evidence="1 10">Multi-pass membrane protein</topology>
    </subcellularLocation>
</comment>
<evidence type="ECO:0000256" key="11">
    <source>
        <dbReference type="RuleBase" id="RU003357"/>
    </source>
</evidence>
<keyword evidence="2 10" id="KW-0813">Transport</keyword>
<keyword evidence="5 12" id="KW-0732">Signal</keyword>
<sequence length="659" mass="74379">MNKFYYLIGMTSLSMAANAQTVDSLPVTERVFKLGEVVVSGKKNNETSILTNEKIEMFNQQDASGALNLLPGINLSKVGARNESVVLVRGFDLRQVPVFIDGIPVYVPYDGYVDLGRFTTFDISQINVAKGFSSVTFGANTLGGAINIVSRRPLNKFEIDASAGLMNSEGHRLGLNMGSKVGRFYVQGSVSQLKQQSYLLSSDFIIKPLEDGNDRNNAYRNDNKYTIKVGFTPRRNDEYALSYMKQDGQKGNPPYVGNDPLQKARFWQWPYWNKESVYFISSTGITGNSAFKTRLYYDKFKNQLNAYDDATYSTQTKPSSFQSFYDDDTYGGGLEYDAQLIQKHLIKTFIQYKNDRHKEHNLGEPIRTYRDYTISAGVEDSYKVSDKLILTPGVSFNLRGSLQAQDYNSSTKEIADYPENNNNTFNVQLGAVYQFNDFNKLNASVARKSRFATIKDRYSYRMGAAIPNPDLKAEMANHYEVGYSGRLISKLGMESSVFYSRISDAIQQVNNVKPNTYQLQNTGKAAFYGAELSLKYDILNNWYTVAQYSYLHRDNLSNKEIKFTDAPENKMVVYSQYSFNSRFSVLAGTEYNSARYSTSYGTKADEFAIVNLGVQAKIYRWVSAEAGANNVFDKNYSISEGYPEPGRNCFVSLVINNIK</sequence>
<evidence type="ECO:0000256" key="12">
    <source>
        <dbReference type="SAM" id="SignalP"/>
    </source>
</evidence>
<evidence type="ECO:0000313" key="16">
    <source>
        <dbReference type="Proteomes" id="UP000007590"/>
    </source>
</evidence>
<keyword evidence="16" id="KW-1185">Reference proteome</keyword>
<dbReference type="GO" id="GO:0044718">
    <property type="term" value="P:siderophore transmembrane transport"/>
    <property type="evidence" value="ECO:0007669"/>
    <property type="project" value="TreeGrafter"/>
</dbReference>
<evidence type="ECO:0000259" key="13">
    <source>
        <dbReference type="Pfam" id="PF00593"/>
    </source>
</evidence>
<organism evidence="15 16">
    <name type="scientific">Solitalea canadensis (strain ATCC 29591 / DSM 3403 / JCM 21819 / LMG 8368 / NBRC 15130 / NCIMB 12057 / USAM 9D)</name>
    <name type="common">Flexibacter canadensis</name>
    <dbReference type="NCBI Taxonomy" id="929556"/>
    <lineage>
        <taxon>Bacteria</taxon>
        <taxon>Pseudomonadati</taxon>
        <taxon>Bacteroidota</taxon>
        <taxon>Sphingobacteriia</taxon>
        <taxon>Sphingobacteriales</taxon>
        <taxon>Sphingobacteriaceae</taxon>
        <taxon>Solitalea</taxon>
    </lineage>
</organism>
<keyword evidence="4 10" id="KW-0812">Transmembrane</keyword>
<evidence type="ECO:0000256" key="2">
    <source>
        <dbReference type="ARBA" id="ARBA00022448"/>
    </source>
</evidence>
<dbReference type="SUPFAM" id="SSF56935">
    <property type="entry name" value="Porins"/>
    <property type="match status" value="1"/>
</dbReference>
<dbReference type="InterPro" id="IPR037066">
    <property type="entry name" value="Plug_dom_sf"/>
</dbReference>
<dbReference type="RefSeq" id="WP_014682634.1">
    <property type="nucleotide sequence ID" value="NC_017770.1"/>
</dbReference>
<keyword evidence="6 11" id="KW-0798">TonB box</keyword>
<dbReference type="PROSITE" id="PS52016">
    <property type="entry name" value="TONB_DEPENDENT_REC_3"/>
    <property type="match status" value="1"/>
</dbReference>
<dbReference type="InterPro" id="IPR000531">
    <property type="entry name" value="Beta-barrel_TonB"/>
</dbReference>
<dbReference type="OrthoDB" id="9758472at2"/>
<evidence type="ECO:0000256" key="5">
    <source>
        <dbReference type="ARBA" id="ARBA00022729"/>
    </source>
</evidence>
<dbReference type="AlphaFoldDB" id="H8KN79"/>
<protein>
    <submittedName>
        <fullName evidence="15">Outer membrane receptor for ferrienterochelin and colicins</fullName>
    </submittedName>
</protein>
<feature type="domain" description="TonB-dependent receptor plug" evidence="14">
    <location>
        <begin position="46"/>
        <end position="145"/>
    </location>
</feature>
<feature type="chain" id="PRO_5003613715" evidence="12">
    <location>
        <begin position="20"/>
        <end position="659"/>
    </location>
</feature>
<dbReference type="InterPro" id="IPR039426">
    <property type="entry name" value="TonB-dep_rcpt-like"/>
</dbReference>
<dbReference type="Gene3D" id="2.170.130.10">
    <property type="entry name" value="TonB-dependent receptor, plug domain"/>
    <property type="match status" value="1"/>
</dbReference>
<evidence type="ECO:0000256" key="1">
    <source>
        <dbReference type="ARBA" id="ARBA00004571"/>
    </source>
</evidence>
<evidence type="ECO:0000256" key="4">
    <source>
        <dbReference type="ARBA" id="ARBA00022692"/>
    </source>
</evidence>
<gene>
    <name evidence="15" type="ordered locus">Solca_4422</name>
</gene>
<dbReference type="CDD" id="cd01347">
    <property type="entry name" value="ligand_gated_channel"/>
    <property type="match status" value="1"/>
</dbReference>
<dbReference type="Proteomes" id="UP000007590">
    <property type="component" value="Chromosome"/>
</dbReference>
<dbReference type="KEGG" id="scn:Solca_4422"/>
<evidence type="ECO:0000259" key="14">
    <source>
        <dbReference type="Pfam" id="PF07715"/>
    </source>
</evidence>
<name>H8KN79_SOLCM</name>
<evidence type="ECO:0000256" key="10">
    <source>
        <dbReference type="PROSITE-ProRule" id="PRU01360"/>
    </source>
</evidence>
<keyword evidence="7 10" id="KW-0472">Membrane</keyword>
<dbReference type="Pfam" id="PF00593">
    <property type="entry name" value="TonB_dep_Rec_b-barrel"/>
    <property type="match status" value="1"/>
</dbReference>
<keyword evidence="9 10" id="KW-0998">Cell outer membrane</keyword>
<evidence type="ECO:0000256" key="9">
    <source>
        <dbReference type="ARBA" id="ARBA00023237"/>
    </source>
</evidence>
<accession>H8KN79</accession>